<protein>
    <submittedName>
        <fullName evidence="9">Uracil-DNA glycosylase family 4</fullName>
    </submittedName>
</protein>
<dbReference type="SMART" id="SM00987">
    <property type="entry name" value="UreE_C"/>
    <property type="match status" value="1"/>
</dbReference>
<accession>A0A4Q7NED2</accession>
<proteinExistence type="predicted"/>
<dbReference type="EMBL" id="SGXC01000002">
    <property type="protein sequence ID" value="RZS81471.1"/>
    <property type="molecule type" value="Genomic_DNA"/>
</dbReference>
<keyword evidence="1" id="KW-0004">4Fe-4S</keyword>
<dbReference type="AlphaFoldDB" id="A0A4Q7NED2"/>
<evidence type="ECO:0000256" key="1">
    <source>
        <dbReference type="ARBA" id="ARBA00022485"/>
    </source>
</evidence>
<keyword evidence="3" id="KW-0227">DNA damage</keyword>
<evidence type="ECO:0000256" key="4">
    <source>
        <dbReference type="ARBA" id="ARBA00022801"/>
    </source>
</evidence>
<keyword evidence="2" id="KW-0479">Metal-binding</keyword>
<dbReference type="PANTHER" id="PTHR33693:SF1">
    <property type="entry name" value="TYPE-4 URACIL-DNA GLYCOSYLASE"/>
    <property type="match status" value="1"/>
</dbReference>
<sequence length="233" mass="26055">MPFRFSFRFAMPLDAEQLAAFRRLAAGLDRIDGEAYAAAGRDPLVPILGLGPADAPLCFFGRDPGADEVRHGQPFVGSSGQLLRAELHRHLAPDVPYSFDEGLRVGAGCFWISTVPYKPLHNKAWSPAVRQRFQPLIQHILSAQWRGGDVVTLGNEAFEWFSIGLAGEELAAVREFWRREDKYESSVAVPLRAQGRERVLRLHPLPHPSPANARWRPHFPRLLKARLDALLPA</sequence>
<dbReference type="Pfam" id="PF03167">
    <property type="entry name" value="UDG"/>
    <property type="match status" value="1"/>
</dbReference>
<dbReference type="InterPro" id="IPR036895">
    <property type="entry name" value="Uracil-DNA_glycosylase-like_sf"/>
</dbReference>
<dbReference type="GO" id="GO:0006281">
    <property type="term" value="P:DNA repair"/>
    <property type="evidence" value="ECO:0007669"/>
    <property type="project" value="UniProtKB-KW"/>
</dbReference>
<evidence type="ECO:0000313" key="10">
    <source>
        <dbReference type="Proteomes" id="UP000292445"/>
    </source>
</evidence>
<dbReference type="GO" id="GO:0046872">
    <property type="term" value="F:metal ion binding"/>
    <property type="evidence" value="ECO:0007669"/>
    <property type="project" value="UniProtKB-KW"/>
</dbReference>
<dbReference type="GO" id="GO:0051539">
    <property type="term" value="F:4 iron, 4 sulfur cluster binding"/>
    <property type="evidence" value="ECO:0007669"/>
    <property type="project" value="UniProtKB-KW"/>
</dbReference>
<keyword evidence="4" id="KW-0378">Hydrolase</keyword>
<feature type="domain" description="Uracil-DNA glycosylase-like" evidence="8">
    <location>
        <begin position="48"/>
        <end position="231"/>
    </location>
</feature>
<dbReference type="SMART" id="SM00986">
    <property type="entry name" value="UDG"/>
    <property type="match status" value="1"/>
</dbReference>
<dbReference type="GO" id="GO:0097506">
    <property type="term" value="F:deaminated base DNA N-glycosylase activity"/>
    <property type="evidence" value="ECO:0007669"/>
    <property type="project" value="UniProtKB-ARBA"/>
</dbReference>
<keyword evidence="7" id="KW-0234">DNA repair</keyword>
<organism evidence="9 10">
    <name type="scientific">Pigmentiphaga kullae</name>
    <dbReference type="NCBI Taxonomy" id="151784"/>
    <lineage>
        <taxon>Bacteria</taxon>
        <taxon>Pseudomonadati</taxon>
        <taxon>Pseudomonadota</taxon>
        <taxon>Betaproteobacteria</taxon>
        <taxon>Burkholderiales</taxon>
        <taxon>Alcaligenaceae</taxon>
        <taxon>Pigmentiphaga</taxon>
    </lineage>
</organism>
<comment type="caution">
    <text evidence="9">The sequence shown here is derived from an EMBL/GenBank/DDBJ whole genome shotgun (WGS) entry which is preliminary data.</text>
</comment>
<name>A0A4Q7NED2_9BURK</name>
<evidence type="ECO:0000313" key="9">
    <source>
        <dbReference type="EMBL" id="RZS81471.1"/>
    </source>
</evidence>
<dbReference type="PANTHER" id="PTHR33693">
    <property type="entry name" value="TYPE-5 URACIL-DNA GLYCOSYLASE"/>
    <property type="match status" value="1"/>
</dbReference>
<evidence type="ECO:0000256" key="6">
    <source>
        <dbReference type="ARBA" id="ARBA00023014"/>
    </source>
</evidence>
<reference evidence="9 10" key="1">
    <citation type="submission" date="2019-02" db="EMBL/GenBank/DDBJ databases">
        <title>Genomic Encyclopedia of Type Strains, Phase IV (KMG-IV): sequencing the most valuable type-strain genomes for metagenomic binning, comparative biology and taxonomic classification.</title>
        <authorList>
            <person name="Goeker M."/>
        </authorList>
    </citation>
    <scope>NUCLEOTIDE SEQUENCE [LARGE SCALE GENOMIC DNA]</scope>
    <source>
        <strain evidence="9 10">K24</strain>
    </source>
</reference>
<dbReference type="Gene3D" id="3.40.470.10">
    <property type="entry name" value="Uracil-DNA glycosylase-like domain"/>
    <property type="match status" value="1"/>
</dbReference>
<dbReference type="SUPFAM" id="SSF52141">
    <property type="entry name" value="Uracil-DNA glycosylase-like"/>
    <property type="match status" value="1"/>
</dbReference>
<keyword evidence="6" id="KW-0411">Iron-sulfur</keyword>
<evidence type="ECO:0000256" key="3">
    <source>
        <dbReference type="ARBA" id="ARBA00022763"/>
    </source>
</evidence>
<keyword evidence="10" id="KW-1185">Reference proteome</keyword>
<evidence type="ECO:0000256" key="2">
    <source>
        <dbReference type="ARBA" id="ARBA00022723"/>
    </source>
</evidence>
<evidence type="ECO:0000259" key="8">
    <source>
        <dbReference type="SMART" id="SM00986"/>
    </source>
</evidence>
<evidence type="ECO:0000256" key="7">
    <source>
        <dbReference type="ARBA" id="ARBA00023204"/>
    </source>
</evidence>
<dbReference type="Proteomes" id="UP000292445">
    <property type="component" value="Unassembled WGS sequence"/>
</dbReference>
<dbReference type="InterPro" id="IPR005122">
    <property type="entry name" value="Uracil-DNA_glycosylase-like"/>
</dbReference>
<evidence type="ECO:0000256" key="5">
    <source>
        <dbReference type="ARBA" id="ARBA00023004"/>
    </source>
</evidence>
<gene>
    <name evidence="9" type="ORF">EV675_4095</name>
</gene>
<keyword evidence="5" id="KW-0408">Iron</keyword>
<dbReference type="InterPro" id="IPR051536">
    <property type="entry name" value="UDG_Type-4/5"/>
</dbReference>